<evidence type="ECO:0000256" key="5">
    <source>
        <dbReference type="ARBA" id="ARBA00022723"/>
    </source>
</evidence>
<proteinExistence type="inferred from homology"/>
<dbReference type="GO" id="GO:0000994">
    <property type="term" value="F:RNA polymerase III core binding"/>
    <property type="evidence" value="ECO:0007669"/>
    <property type="project" value="TreeGrafter"/>
</dbReference>
<protein>
    <recommendedName>
        <fullName evidence="3">Repressor of RNA polymerase III transcription MAF1 homolog</fullName>
    </recommendedName>
</protein>
<comment type="similarity">
    <text evidence="1">Belongs to the MAF1 family.</text>
</comment>
<dbReference type="InterPro" id="IPR036820">
    <property type="entry name" value="Archease_dom_sf"/>
</dbReference>
<dbReference type="GO" id="GO:0008033">
    <property type="term" value="P:tRNA processing"/>
    <property type="evidence" value="ECO:0007669"/>
    <property type="project" value="UniProtKB-KW"/>
</dbReference>
<dbReference type="GO" id="GO:0005634">
    <property type="term" value="C:nucleus"/>
    <property type="evidence" value="ECO:0007669"/>
    <property type="project" value="TreeGrafter"/>
</dbReference>
<evidence type="ECO:0000313" key="9">
    <source>
        <dbReference type="Proteomes" id="UP001176961"/>
    </source>
</evidence>
<dbReference type="Gene3D" id="3.55.10.10">
    <property type="entry name" value="Archease domain"/>
    <property type="match status" value="1"/>
</dbReference>
<dbReference type="PANTHER" id="PTHR22504">
    <property type="entry name" value="REPRESSOR OF RNA POLYMERASE III TRANSCRIPTION MAF1"/>
    <property type="match status" value="1"/>
</dbReference>
<dbReference type="SUPFAM" id="SSF69819">
    <property type="entry name" value="MTH1598-like"/>
    <property type="match status" value="1"/>
</dbReference>
<evidence type="ECO:0000256" key="3">
    <source>
        <dbReference type="ARBA" id="ARBA00020829"/>
    </source>
</evidence>
<keyword evidence="4" id="KW-0819">tRNA processing</keyword>
<evidence type="ECO:0000256" key="4">
    <source>
        <dbReference type="ARBA" id="ARBA00022694"/>
    </source>
</evidence>
<evidence type="ECO:0000259" key="7">
    <source>
        <dbReference type="Pfam" id="PF01951"/>
    </source>
</evidence>
<dbReference type="EMBL" id="CATQJL010000112">
    <property type="protein sequence ID" value="CAJ0595711.1"/>
    <property type="molecule type" value="Genomic_DNA"/>
</dbReference>
<evidence type="ECO:0000256" key="2">
    <source>
        <dbReference type="ARBA" id="ARBA00007963"/>
    </source>
</evidence>
<sequence>MKYLENSTLETLSSNLSIGAIDCILDVKLESYSCKMVQSDKKQWKAYGGSNESNNANSRQPLSPPDDFLCISPSPIGHSARMRHLSEAHSGSETDADDFVLLDSISKRTLFDLIGALNIAYPDYDFSDVKSSCFSLIPGIEVVMEAVDSKFFATVNNYTRIREELWHAIEDEIEPKDCRIYSFKPNYKDDPFSEDGCLWCLNFFFHNKGLKRLMLLSCRALSQNGAVPGVINVMIPTDRKDRRPESISDDVADLHLAKRPRHSEEFEAVMNYDGLAEQMSEGVTTGDCGYRYLEHPADVQVHAWGPDFAKALAQAVTAIYGYMTELDRVEEQFTMYYTAQANDLYGLVHAVMEEALCGFQSEPFFVGRRVVMDKLDLKNFTAEFQM</sequence>
<dbReference type="GO" id="GO:0016480">
    <property type="term" value="P:negative regulation of transcription by RNA polymerase III"/>
    <property type="evidence" value="ECO:0007669"/>
    <property type="project" value="InterPro"/>
</dbReference>
<dbReference type="AlphaFoldDB" id="A0AA36GP19"/>
<gene>
    <name evidence="8" type="ORF">CYNAS_LOCUS7694</name>
</gene>
<dbReference type="InterPro" id="IPR015257">
    <property type="entry name" value="Maf1"/>
</dbReference>
<keyword evidence="6" id="KW-0106">Calcium</keyword>
<keyword evidence="9" id="KW-1185">Reference proteome</keyword>
<comment type="caution">
    <text evidence="8">The sequence shown here is derived from an EMBL/GenBank/DDBJ whole genome shotgun (WGS) entry which is preliminary data.</text>
</comment>
<comment type="similarity">
    <text evidence="2">Belongs to the archease family.</text>
</comment>
<feature type="domain" description="Archease" evidence="7">
    <location>
        <begin position="290"/>
        <end position="370"/>
    </location>
</feature>
<dbReference type="GO" id="GO:0046872">
    <property type="term" value="F:metal ion binding"/>
    <property type="evidence" value="ECO:0007669"/>
    <property type="project" value="UniProtKB-KW"/>
</dbReference>
<dbReference type="InterPro" id="IPR023572">
    <property type="entry name" value="Archease_dom"/>
</dbReference>
<dbReference type="Pfam" id="PF09174">
    <property type="entry name" value="Maf1"/>
    <property type="match status" value="1"/>
</dbReference>
<dbReference type="InterPro" id="IPR038564">
    <property type="entry name" value="Maf1_sf"/>
</dbReference>
<organism evidence="8 9">
    <name type="scientific">Cylicocyclus nassatus</name>
    <name type="common">Nematode worm</name>
    <dbReference type="NCBI Taxonomy" id="53992"/>
    <lineage>
        <taxon>Eukaryota</taxon>
        <taxon>Metazoa</taxon>
        <taxon>Ecdysozoa</taxon>
        <taxon>Nematoda</taxon>
        <taxon>Chromadorea</taxon>
        <taxon>Rhabditida</taxon>
        <taxon>Rhabditina</taxon>
        <taxon>Rhabditomorpha</taxon>
        <taxon>Strongyloidea</taxon>
        <taxon>Strongylidae</taxon>
        <taxon>Cylicocyclus</taxon>
    </lineage>
</organism>
<evidence type="ECO:0000256" key="1">
    <source>
        <dbReference type="ARBA" id="ARBA00006231"/>
    </source>
</evidence>
<accession>A0AA36GP19</accession>
<reference evidence="8" key="1">
    <citation type="submission" date="2023-07" db="EMBL/GenBank/DDBJ databases">
        <authorList>
            <consortium name="CYATHOMIX"/>
        </authorList>
    </citation>
    <scope>NUCLEOTIDE SEQUENCE</scope>
    <source>
        <strain evidence="8">N/A</strain>
    </source>
</reference>
<dbReference type="PANTHER" id="PTHR22504:SF0">
    <property type="entry name" value="REPRESSOR OF RNA POLYMERASE III TRANSCRIPTION MAF1 HOMOLOG"/>
    <property type="match status" value="1"/>
</dbReference>
<name>A0AA36GP19_CYLNA</name>
<keyword evidence="5" id="KW-0479">Metal-binding</keyword>
<dbReference type="Pfam" id="PF01951">
    <property type="entry name" value="Archease"/>
    <property type="match status" value="1"/>
</dbReference>
<dbReference type="Gene3D" id="3.40.1000.50">
    <property type="entry name" value="Repressor of RNA polymerase III transcription Maf1"/>
    <property type="match status" value="1"/>
</dbReference>
<evidence type="ECO:0000256" key="6">
    <source>
        <dbReference type="ARBA" id="ARBA00022837"/>
    </source>
</evidence>
<evidence type="ECO:0000313" key="8">
    <source>
        <dbReference type="EMBL" id="CAJ0595711.1"/>
    </source>
</evidence>
<dbReference type="Proteomes" id="UP001176961">
    <property type="component" value="Unassembled WGS sequence"/>
</dbReference>